<organism evidence="2 3">
    <name type="scientific">Mycena chlorophos</name>
    <name type="common">Agaric fungus</name>
    <name type="synonym">Agaricus chlorophos</name>
    <dbReference type="NCBI Taxonomy" id="658473"/>
    <lineage>
        <taxon>Eukaryota</taxon>
        <taxon>Fungi</taxon>
        <taxon>Dikarya</taxon>
        <taxon>Basidiomycota</taxon>
        <taxon>Agaricomycotina</taxon>
        <taxon>Agaricomycetes</taxon>
        <taxon>Agaricomycetidae</taxon>
        <taxon>Agaricales</taxon>
        <taxon>Marasmiineae</taxon>
        <taxon>Mycenaceae</taxon>
        <taxon>Mycena</taxon>
    </lineage>
</organism>
<evidence type="ECO:0000256" key="1">
    <source>
        <dbReference type="SAM" id="MobiDB-lite"/>
    </source>
</evidence>
<proteinExistence type="predicted"/>
<evidence type="ECO:0000313" key="3">
    <source>
        <dbReference type="Proteomes" id="UP000613580"/>
    </source>
</evidence>
<dbReference type="EMBL" id="JACAZE010000012">
    <property type="protein sequence ID" value="KAF7302475.1"/>
    <property type="molecule type" value="Genomic_DNA"/>
</dbReference>
<dbReference type="AlphaFoldDB" id="A0A8H6SP73"/>
<sequence length="275" mass="30492">MQAPSQAVDREHQWEIELLDAGELDGDALVDSLEKRVTREIEILKKLSAHDRIRCQLTGKQWEQVERTRMGGYNGLAPRTQRYCAQQAREKDQRDIISRASPAANKFTGYFGFKPKPNCAGAPEPPLLDQATTQSLLVESELISAHDGLDGYASDISDDAEDFFGDDEDDEAEFWYDEDLADASAAQSTLIPQSNDEISSPDPSPSATDRPPRKRRRLGEPVLVPRSESSDSQDNAGTGFYATSNACSSRSRGSWILRVGITGYWQNASAALRRH</sequence>
<dbReference type="Proteomes" id="UP000613580">
    <property type="component" value="Unassembled WGS sequence"/>
</dbReference>
<evidence type="ECO:0000313" key="2">
    <source>
        <dbReference type="EMBL" id="KAF7302475.1"/>
    </source>
</evidence>
<feature type="region of interest" description="Disordered" evidence="1">
    <location>
        <begin position="191"/>
        <end position="246"/>
    </location>
</feature>
<feature type="compositionally biased region" description="Polar residues" evidence="1">
    <location>
        <begin position="230"/>
        <end position="246"/>
    </location>
</feature>
<keyword evidence="3" id="KW-1185">Reference proteome</keyword>
<gene>
    <name evidence="2" type="ORF">HMN09_00881800</name>
</gene>
<accession>A0A8H6SP73</accession>
<comment type="caution">
    <text evidence="2">The sequence shown here is derived from an EMBL/GenBank/DDBJ whole genome shotgun (WGS) entry which is preliminary data.</text>
</comment>
<protein>
    <submittedName>
        <fullName evidence="2">Uncharacterized protein</fullName>
    </submittedName>
</protein>
<name>A0A8H6SP73_MYCCL</name>
<reference evidence="2" key="1">
    <citation type="submission" date="2020-05" db="EMBL/GenBank/DDBJ databases">
        <title>Mycena genomes resolve the evolution of fungal bioluminescence.</title>
        <authorList>
            <person name="Tsai I.J."/>
        </authorList>
    </citation>
    <scope>NUCLEOTIDE SEQUENCE</scope>
    <source>
        <strain evidence="2">110903Hualien_Pintung</strain>
    </source>
</reference>